<dbReference type="GO" id="GO:0006465">
    <property type="term" value="P:signal peptide processing"/>
    <property type="evidence" value="ECO:0007669"/>
    <property type="project" value="InterPro"/>
</dbReference>
<dbReference type="PANTHER" id="PTHR10806:SF6">
    <property type="entry name" value="SIGNAL PEPTIDASE COMPLEX CATALYTIC SUBUNIT SEC11"/>
    <property type="match status" value="1"/>
</dbReference>
<dbReference type="RefSeq" id="WP_058938331.1">
    <property type="nucleotide sequence ID" value="NZ_LLYW01000011.1"/>
</dbReference>
<dbReference type="PRINTS" id="PR00728">
    <property type="entry name" value="SIGNALPTASE"/>
</dbReference>
<dbReference type="STRING" id="227598.APY94_03575"/>
<name>A0A100XYP8_9EURY</name>
<evidence type="ECO:0000256" key="4">
    <source>
        <dbReference type="ARBA" id="ARBA00023136"/>
    </source>
</evidence>
<dbReference type="EMBL" id="LLYW01000011">
    <property type="protein sequence ID" value="KUH34065.1"/>
    <property type="molecule type" value="Genomic_DNA"/>
</dbReference>
<dbReference type="NCBIfam" id="TIGR02228">
    <property type="entry name" value="sigpep_I_arch"/>
    <property type="match status" value="1"/>
</dbReference>
<dbReference type="InterPro" id="IPR001733">
    <property type="entry name" value="Peptidase_S26B"/>
</dbReference>
<dbReference type="SUPFAM" id="SSF51306">
    <property type="entry name" value="LexA/Signal peptidase"/>
    <property type="match status" value="1"/>
</dbReference>
<dbReference type="Proteomes" id="UP000053462">
    <property type="component" value="Unassembled WGS sequence"/>
</dbReference>
<feature type="transmembrane region" description="Helical" evidence="5">
    <location>
        <begin position="306"/>
        <end position="330"/>
    </location>
</feature>
<evidence type="ECO:0000256" key="1">
    <source>
        <dbReference type="ARBA" id="ARBA00004370"/>
    </source>
</evidence>
<evidence type="ECO:0000256" key="5">
    <source>
        <dbReference type="SAM" id="Phobius"/>
    </source>
</evidence>
<dbReference type="GO" id="GO:0004252">
    <property type="term" value="F:serine-type endopeptidase activity"/>
    <property type="evidence" value="ECO:0007669"/>
    <property type="project" value="InterPro"/>
</dbReference>
<dbReference type="PANTHER" id="PTHR10806">
    <property type="entry name" value="SIGNAL PEPTIDASE COMPLEX CATALYTIC SUBUNIT SEC11"/>
    <property type="match status" value="1"/>
</dbReference>
<evidence type="ECO:0000256" key="2">
    <source>
        <dbReference type="ARBA" id="ARBA00022692"/>
    </source>
</evidence>
<dbReference type="InterPro" id="IPR019533">
    <property type="entry name" value="Peptidase_S26"/>
</dbReference>
<keyword evidence="3 5" id="KW-1133">Transmembrane helix</keyword>
<feature type="transmembrane region" description="Helical" evidence="5">
    <location>
        <begin position="7"/>
        <end position="26"/>
    </location>
</feature>
<reference evidence="6 7" key="1">
    <citation type="submission" date="2015-10" db="EMBL/GenBank/DDBJ databases">
        <title>Draft genome sequence of Thermococcus celericrescens strain DSM 17994.</title>
        <authorList>
            <person name="Hong S.-J."/>
            <person name="Park C.-E."/>
            <person name="Shin J.-H."/>
        </authorList>
    </citation>
    <scope>NUCLEOTIDE SEQUENCE [LARGE SCALE GENOMIC DNA]</scope>
    <source>
        <strain evidence="6 7">DSM 17994</strain>
    </source>
</reference>
<evidence type="ECO:0000313" key="7">
    <source>
        <dbReference type="Proteomes" id="UP000053462"/>
    </source>
</evidence>
<keyword evidence="2 5" id="KW-0812">Transmembrane</keyword>
<feature type="transmembrane region" description="Helical" evidence="5">
    <location>
        <begin position="178"/>
        <end position="198"/>
    </location>
</feature>
<keyword evidence="7" id="KW-1185">Reference proteome</keyword>
<proteinExistence type="predicted"/>
<feature type="transmembrane region" description="Helical" evidence="5">
    <location>
        <begin position="140"/>
        <end position="157"/>
    </location>
</feature>
<dbReference type="GO" id="GO:0016020">
    <property type="term" value="C:membrane"/>
    <property type="evidence" value="ECO:0007669"/>
    <property type="project" value="UniProtKB-SubCell"/>
</dbReference>
<dbReference type="CDD" id="cd06530">
    <property type="entry name" value="S26_SPase_I"/>
    <property type="match status" value="1"/>
</dbReference>
<sequence>MNTLVEYAILAVLGILVIGSLAGALLDRPVFVSYAYSGSMTPTIDKGDLFFINPLARNPDIGDVIVFKMGSTWTVHRVVAITEDGYITKGDNNVASDQQSRNIPPIKKDQIGGTVIAPGGHVITVPKVGNYIESGLSDRGKILLGAILIVAGILAFGGGEAVRRGKRKRFFTVKFRTLFMLASVFLLLMVAVSIFVSWEVIPVEYSVTSAGGAREGWYHPGEEFQTEITVKNNNMYPMRYYISAPEPVTKISSEDFSLPRGGEKDFTVTIVAPQQTAMYSTKIRVNAYPPLLPGSVMDALYEVHPMAPLLAILAVVSAFLGTMYILSGIGNEDVVRIRRKRHSKHRGISEVFKV</sequence>
<dbReference type="AlphaFoldDB" id="A0A100XYP8"/>
<gene>
    <name evidence="6" type="ORF">APY94_03575</name>
</gene>
<comment type="subcellular location">
    <subcellularLocation>
        <location evidence="1">Membrane</location>
    </subcellularLocation>
</comment>
<dbReference type="InterPro" id="IPR036286">
    <property type="entry name" value="LexA/Signal_pep-like_sf"/>
</dbReference>
<evidence type="ECO:0000256" key="3">
    <source>
        <dbReference type="ARBA" id="ARBA00022989"/>
    </source>
</evidence>
<dbReference type="Gene3D" id="2.10.109.10">
    <property type="entry name" value="Umud Fragment, subunit A"/>
    <property type="match status" value="1"/>
</dbReference>
<keyword evidence="4 5" id="KW-0472">Membrane</keyword>
<comment type="caution">
    <text evidence="6">The sequence shown here is derived from an EMBL/GenBank/DDBJ whole genome shotgun (WGS) entry which is preliminary data.</text>
</comment>
<evidence type="ECO:0000313" key="6">
    <source>
        <dbReference type="EMBL" id="KUH34065.1"/>
    </source>
</evidence>
<accession>A0A100XYP8</accession>
<protein>
    <submittedName>
        <fullName evidence="6">Peptidase S24</fullName>
    </submittedName>
</protein>
<organism evidence="6 7">
    <name type="scientific">Thermococcus celericrescens</name>
    <dbReference type="NCBI Taxonomy" id="227598"/>
    <lineage>
        <taxon>Archaea</taxon>
        <taxon>Methanobacteriati</taxon>
        <taxon>Methanobacteriota</taxon>
        <taxon>Thermococci</taxon>
        <taxon>Thermococcales</taxon>
        <taxon>Thermococcaceae</taxon>
        <taxon>Thermococcus</taxon>
    </lineage>
</organism>
<dbReference type="OrthoDB" id="50404at2157"/>